<evidence type="ECO:0000259" key="4">
    <source>
        <dbReference type="Pfam" id="PF02538"/>
    </source>
</evidence>
<dbReference type="GeneTree" id="ENSGT00390000013463"/>
<dbReference type="InterPro" id="IPR008040">
    <property type="entry name" value="Hydant_A_N"/>
</dbReference>
<dbReference type="Pfam" id="PF02538">
    <property type="entry name" value="Hydantoinase_B"/>
    <property type="match status" value="1"/>
</dbReference>
<dbReference type="PANTHER" id="PTHR11365:SF2">
    <property type="entry name" value="5-OXOPROLINASE"/>
    <property type="match status" value="1"/>
</dbReference>
<feature type="domain" description="Acetophenone carboxylase-like C-terminal" evidence="6">
    <location>
        <begin position="546"/>
        <end position="710"/>
    </location>
</feature>
<evidence type="ECO:0000256" key="1">
    <source>
        <dbReference type="ARBA" id="ARBA00010403"/>
    </source>
</evidence>
<dbReference type="Pfam" id="PF19278">
    <property type="entry name" value="Hydant_A_C"/>
    <property type="match status" value="1"/>
</dbReference>
<evidence type="ECO:0000259" key="6">
    <source>
        <dbReference type="Pfam" id="PF19278"/>
    </source>
</evidence>
<organism evidence="7 8">
    <name type="scientific">Cercocebus atys</name>
    <name type="common">Sooty mangabey</name>
    <name type="synonym">Cercocebus torquatus atys</name>
    <dbReference type="NCBI Taxonomy" id="9531"/>
    <lineage>
        <taxon>Eukaryota</taxon>
        <taxon>Metazoa</taxon>
        <taxon>Chordata</taxon>
        <taxon>Craniata</taxon>
        <taxon>Vertebrata</taxon>
        <taxon>Euteleostomi</taxon>
        <taxon>Mammalia</taxon>
        <taxon>Eutheria</taxon>
        <taxon>Euarchontoglires</taxon>
        <taxon>Primates</taxon>
        <taxon>Haplorrhini</taxon>
        <taxon>Catarrhini</taxon>
        <taxon>Cercopithecidae</taxon>
        <taxon>Cercopithecinae</taxon>
        <taxon>Cercocebus</taxon>
    </lineage>
</organism>
<feature type="domain" description="Hydantoinase/oxoprolinase N-terminal" evidence="5">
    <location>
        <begin position="10"/>
        <end position="211"/>
    </location>
</feature>
<dbReference type="Bgee" id="ENSCATG00000042601">
    <property type="expression patterns" value="Expressed in liver and 8 other cell types or tissues"/>
</dbReference>
<dbReference type="Pfam" id="PF01968">
    <property type="entry name" value="Hydantoinase_A"/>
    <property type="match status" value="1"/>
</dbReference>
<name>A0A2K5NRY3_CERAT</name>
<dbReference type="Pfam" id="PF05378">
    <property type="entry name" value="Hydant_A_N"/>
    <property type="match status" value="1"/>
</dbReference>
<accession>A0A2K5NRY3</accession>
<dbReference type="GO" id="GO:0006749">
    <property type="term" value="P:glutathione metabolic process"/>
    <property type="evidence" value="ECO:0007669"/>
    <property type="project" value="TreeGrafter"/>
</dbReference>
<comment type="similarity">
    <text evidence="1">Belongs to the oxoprolinase family.</text>
</comment>
<dbReference type="Ensembl" id="ENSCATT00000064393.1">
    <property type="protein sequence ID" value="ENSCATP00000040076.1"/>
    <property type="gene ID" value="ENSCATG00000042601.1"/>
</dbReference>
<protein>
    <submittedName>
        <fullName evidence="7">5-oxoprolinase, ATP-hydrolysing</fullName>
    </submittedName>
</protein>
<evidence type="ECO:0000313" key="8">
    <source>
        <dbReference type="Proteomes" id="UP000233060"/>
    </source>
</evidence>
<dbReference type="Proteomes" id="UP000233060">
    <property type="component" value="Unassembled WGS sequence"/>
</dbReference>
<dbReference type="InterPro" id="IPR045079">
    <property type="entry name" value="Oxoprolinase-like"/>
</dbReference>
<evidence type="ECO:0000313" key="7">
    <source>
        <dbReference type="Ensembl" id="ENSCATP00000040076.1"/>
    </source>
</evidence>
<evidence type="ECO:0000259" key="3">
    <source>
        <dbReference type="Pfam" id="PF01968"/>
    </source>
</evidence>
<sequence length="1263" mass="134847">MGSPEGRFHFAIDRGGTFTDVFAQCPGGQVRVLKLLSEDPANYADAPTEGIRRILEQEAGMLLPRDRPLDSSHIASIRMGTTVATNALLERKGERVALLVTRGFRDLLHIGTQARGDLFDLAVPMPEVLYEEVLEVDERVVLHRGEAGTGTPVKGRTGDLLDVQQPVDLGTLRGKLEGLLSRGIRSLAVVLMHSYTWAQHEQQVGALARELGFSHVSLSSEAMPMVRIVPRGHTACADAYLTPAIQRYVQGFRRGFQGQLKDVQVLFMRSDGGLAPMDAFGGSRAVLSGPAGGVVGYSATTYQQEGGQPVIGFDMGGTSTDVSRYAGEFEHVFEATTAGVTLQAPQLDINTVAAGGGSRLFFRSGLFVVGPESAGAHPGPACYRKGGPVTVTDANLVLGRLLPASFPCIFGPGEDQPLSPEASRKALEAVATEVNSFLTNGPCPASPLSLEEVAMGFVRVANEAMCRPIRALTQARGHDPSAHVLACFGGAGGQHACAIARALGMDTVHIHRHSGLLSALGLALADVVHEAQEPCSLLYAPETFMQLDQRLSRLEEQCVDTLQAQGFPRSQISTESFLHLRYRGTDCALMVSAHQHPATARSPRAGDFGAAFVERYMREFGFVIPERPVVVDDVRVRGTGRSGLRLEDAPKAQTGPPRVDKMTQCYFEGGYQETPVYLLGELGYGHKLHGPCLIIDSNSTILVEPGCQAEVTETGDIRISVGAEVPGTMGTQLDPIQLSIFSHRFMSIADGPHPAAHSHLHQHQGAPRLLLCSLWARWGAGVQCPPHPCTPGCHAGDGAVPGAQPSQCRGQPPARPDCYHTGVLAGSDAACFLCGQPRAPCRHWRHHTRLHEGAVFLSFKLVQGGVFQEEAVTEALRAPGKVPNCSGTRNLHDNLSDLRAQVAANQKGIQLVGELIGQYGLDVVQAYMGHIQANAELAVRDMLRAFGTSRQARGLPLEVSSEDHMDDGSPICLCVQINLSQGSAVFDFSGTGPEVFGNLNAPRAITLSALIYCLRCLVGRDIPLNQGCLAPVRVVIPQGSILDPSPEAAVVGGNVLTSQRVVDVILGAFGACAASQGCMNNVTLGNAHMGYYETVAGGAGAGPSWHGRSGVHSHMTNTRITDPEILESRYPVILRRFELRRGSGGRGRFRGGDGVTRELVFREEALLSVLTERRAFRPYGLHGGEPGARGLNLLIRKNGRTVNLGGKTSVTVYPGDVFCLHTPGGGGYGDPEDPAPPPGSPPQALAFPEHGSVYEYRRAQEAV</sequence>
<dbReference type="InterPro" id="IPR003692">
    <property type="entry name" value="Hydantoinase_B"/>
</dbReference>
<dbReference type="AlphaFoldDB" id="A0A2K5NRY3"/>
<dbReference type="GO" id="GO:0017168">
    <property type="term" value="F:5-oxoprolinase (ATP-hydrolyzing) activity"/>
    <property type="evidence" value="ECO:0007669"/>
    <property type="project" value="TreeGrafter"/>
</dbReference>
<dbReference type="PANTHER" id="PTHR11365">
    <property type="entry name" value="5-OXOPROLINASE RELATED"/>
    <property type="match status" value="1"/>
</dbReference>
<gene>
    <name evidence="7" type="primary">OPLAH</name>
</gene>
<dbReference type="InterPro" id="IPR002821">
    <property type="entry name" value="Hydantoinase_A"/>
</dbReference>
<feature type="region of interest" description="Disordered" evidence="2">
    <location>
        <begin position="1223"/>
        <end position="1247"/>
    </location>
</feature>
<dbReference type="InterPro" id="IPR049517">
    <property type="entry name" value="ACX-like_C"/>
</dbReference>
<evidence type="ECO:0000259" key="5">
    <source>
        <dbReference type="Pfam" id="PF05378"/>
    </source>
</evidence>
<dbReference type="GO" id="GO:0005829">
    <property type="term" value="C:cytosol"/>
    <property type="evidence" value="ECO:0007669"/>
    <property type="project" value="TreeGrafter"/>
</dbReference>
<proteinExistence type="inferred from homology"/>
<feature type="domain" description="Hydantoinase B/oxoprolinase" evidence="4">
    <location>
        <begin position="848"/>
        <end position="1231"/>
    </location>
</feature>
<keyword evidence="8" id="KW-1185">Reference proteome</keyword>
<reference evidence="7" key="2">
    <citation type="submission" date="2025-09" db="UniProtKB">
        <authorList>
            <consortium name="Ensembl"/>
        </authorList>
    </citation>
    <scope>IDENTIFICATION</scope>
</reference>
<reference evidence="7" key="1">
    <citation type="submission" date="2025-08" db="UniProtKB">
        <authorList>
            <consortium name="Ensembl"/>
        </authorList>
    </citation>
    <scope>IDENTIFICATION</scope>
</reference>
<feature type="domain" description="Hydantoinase A/oxoprolinase" evidence="3">
    <location>
        <begin position="231"/>
        <end position="530"/>
    </location>
</feature>
<evidence type="ECO:0000256" key="2">
    <source>
        <dbReference type="SAM" id="MobiDB-lite"/>
    </source>
</evidence>